<dbReference type="OrthoDB" id="154333at2"/>
<keyword evidence="1" id="KW-0812">Transmembrane</keyword>
<dbReference type="PATRIC" id="fig|1280514.3.peg.299"/>
<gene>
    <name evidence="2" type="ORF">AXFE_02120</name>
</gene>
<evidence type="ECO:0000313" key="3">
    <source>
        <dbReference type="Proteomes" id="UP000032360"/>
    </source>
</evidence>
<keyword evidence="3" id="KW-1185">Reference proteome</keyword>
<dbReference type="EMBL" id="JXYS01000003">
    <property type="protein sequence ID" value="KJF18925.1"/>
    <property type="molecule type" value="Genomic_DNA"/>
</dbReference>
<evidence type="ECO:0000313" key="2">
    <source>
        <dbReference type="EMBL" id="KJF18925.1"/>
    </source>
</evidence>
<evidence type="ECO:0008006" key="4">
    <source>
        <dbReference type="Google" id="ProtNLM"/>
    </source>
</evidence>
<protein>
    <recommendedName>
        <fullName evidence="4">DUF929 domain-containing protein</fullName>
    </recommendedName>
</protein>
<reference evidence="2 3" key="1">
    <citation type="submission" date="2015-01" db="EMBL/GenBank/DDBJ databases">
        <title>Draft genome of the acidophilic iron oxidizer Acidithrix ferrooxidans strain Py-F3.</title>
        <authorList>
            <person name="Poehlein A."/>
            <person name="Eisen S."/>
            <person name="Schloemann M."/>
            <person name="Johnson B.D."/>
            <person name="Daniel R."/>
            <person name="Muehling M."/>
        </authorList>
    </citation>
    <scope>NUCLEOTIDE SEQUENCE [LARGE SCALE GENOMIC DNA]</scope>
    <source>
        <strain evidence="2 3">Py-F3</strain>
    </source>
</reference>
<feature type="transmembrane region" description="Helical" evidence="1">
    <location>
        <begin position="27"/>
        <end position="47"/>
    </location>
</feature>
<proteinExistence type="predicted"/>
<organism evidence="2 3">
    <name type="scientific">Acidithrix ferrooxidans</name>
    <dbReference type="NCBI Taxonomy" id="1280514"/>
    <lineage>
        <taxon>Bacteria</taxon>
        <taxon>Bacillati</taxon>
        <taxon>Actinomycetota</taxon>
        <taxon>Acidimicrobiia</taxon>
        <taxon>Acidimicrobiales</taxon>
        <taxon>Acidimicrobiaceae</taxon>
        <taxon>Acidithrix</taxon>
    </lineage>
</organism>
<dbReference type="InterPro" id="IPR009272">
    <property type="entry name" value="DUF929"/>
</dbReference>
<name>A0A0D8HLR1_9ACTN</name>
<sequence>MAQKAKKSTKSSRQVTAAKNSGSQKGMVYSATALVVIVAVIATFILIKLNKSSSSATATNSLAPAAVVSAVTKVPNSALAAATVPTSSIPLPYAVKNTALLTSNSKPVVLYMGADYCPYCAAQRWPLIIALSKFGTFKNLHTTSSSSTDVYPNTQTFSFYGSSYSSPYINFQSVEMQTNIPSNGSYTTLQTPTTAQNNIFNTYDKPPYTATATGIPFIDYGNQLIEGGPAYSPAILAGLSRASIAGSLTITGTVTNQAILPSANLIIASICKIDKNQPGSICSMAPVATVEKLLK</sequence>
<dbReference type="STRING" id="1280514.AXFE_02120"/>
<comment type="caution">
    <text evidence="2">The sequence shown here is derived from an EMBL/GenBank/DDBJ whole genome shotgun (WGS) entry which is preliminary data.</text>
</comment>
<keyword evidence="1" id="KW-0472">Membrane</keyword>
<evidence type="ECO:0000256" key="1">
    <source>
        <dbReference type="SAM" id="Phobius"/>
    </source>
</evidence>
<dbReference type="Proteomes" id="UP000032360">
    <property type="component" value="Unassembled WGS sequence"/>
</dbReference>
<dbReference type="Pfam" id="PF06053">
    <property type="entry name" value="DUF929"/>
    <property type="match status" value="1"/>
</dbReference>
<dbReference type="AlphaFoldDB" id="A0A0D8HLR1"/>
<keyword evidence="1" id="KW-1133">Transmembrane helix</keyword>
<accession>A0A0D8HLR1</accession>
<dbReference type="RefSeq" id="WP_052604042.1">
    <property type="nucleotide sequence ID" value="NZ_JXYS01000003.1"/>
</dbReference>